<evidence type="ECO:0000313" key="7">
    <source>
        <dbReference type="Proteomes" id="UP000604381"/>
    </source>
</evidence>
<comment type="catalytic activity">
    <reaction evidence="5">
        <text>an L-alpha-D-Hep-(1-&gt;5)-[alpha-Kdo-(2-&gt;4)]-alpha-Kdo-(2-&gt;6)-lipid A + ADP-L-glycero-beta-D-manno-heptose = an L-alpha-D-Hep-(1-&gt;3)-L-alpha-D-Hep-(1-&gt;5)-[alpha-Kdo-(2-&gt;4)]-alpha-Kdo-(2-&gt;6)-lipid A + ADP + H(+)</text>
        <dbReference type="Rhea" id="RHEA:74071"/>
        <dbReference type="ChEBI" id="CHEBI:15378"/>
        <dbReference type="ChEBI" id="CHEBI:61506"/>
        <dbReference type="ChEBI" id="CHEBI:193068"/>
        <dbReference type="ChEBI" id="CHEBI:193069"/>
        <dbReference type="ChEBI" id="CHEBI:456216"/>
        <dbReference type="EC" id="2.4.99.24"/>
    </reaction>
</comment>
<dbReference type="InterPro" id="IPR011910">
    <property type="entry name" value="RfaF"/>
</dbReference>
<protein>
    <recommendedName>
        <fullName evidence="4">lipopolysaccharide heptosyltransferase II</fullName>
        <ecNumber evidence="4">2.4.99.24</ecNumber>
    </recommendedName>
</protein>
<dbReference type="Pfam" id="PF01075">
    <property type="entry name" value="Glyco_transf_9"/>
    <property type="match status" value="1"/>
</dbReference>
<dbReference type="GO" id="GO:0005829">
    <property type="term" value="C:cytosol"/>
    <property type="evidence" value="ECO:0007669"/>
    <property type="project" value="TreeGrafter"/>
</dbReference>
<evidence type="ECO:0000256" key="4">
    <source>
        <dbReference type="ARBA" id="ARBA00044042"/>
    </source>
</evidence>
<reference evidence="6" key="1">
    <citation type="submission" date="2020-10" db="EMBL/GenBank/DDBJ databases">
        <title>An improved Amphimedon queenslandica hologenome assembly reveals how three proteobacterial symbionts can extend the metabolic phenotypic of their marine sponge host.</title>
        <authorList>
            <person name="Degnan B."/>
            <person name="Degnan S."/>
            <person name="Xiang X."/>
        </authorList>
    </citation>
    <scope>NUCLEOTIDE SEQUENCE</scope>
    <source>
        <strain evidence="6">AqS2</strain>
    </source>
</reference>
<keyword evidence="1" id="KW-0328">Glycosyltransferase</keyword>
<dbReference type="CDD" id="cd03789">
    <property type="entry name" value="GT9_LPS_heptosyltransferase"/>
    <property type="match status" value="1"/>
</dbReference>
<dbReference type="GO" id="GO:0009244">
    <property type="term" value="P:lipopolysaccharide core region biosynthetic process"/>
    <property type="evidence" value="ECO:0007669"/>
    <property type="project" value="TreeGrafter"/>
</dbReference>
<dbReference type="InterPro" id="IPR002201">
    <property type="entry name" value="Glyco_trans_9"/>
</dbReference>
<dbReference type="EC" id="2.4.99.24" evidence="4"/>
<dbReference type="NCBIfam" id="TIGR02195">
    <property type="entry name" value="heptsyl_trn_II"/>
    <property type="match status" value="1"/>
</dbReference>
<comment type="caution">
    <text evidence="6">The sequence shown here is derived from an EMBL/GenBank/DDBJ whole genome shotgun (WGS) entry which is preliminary data.</text>
</comment>
<dbReference type="PANTHER" id="PTHR30160:SF7">
    <property type="entry name" value="ADP-HEPTOSE--LPS HEPTOSYLTRANSFERASE 2"/>
    <property type="match status" value="1"/>
</dbReference>
<evidence type="ECO:0000256" key="5">
    <source>
        <dbReference type="ARBA" id="ARBA00047503"/>
    </source>
</evidence>
<evidence type="ECO:0000313" key="6">
    <source>
        <dbReference type="EMBL" id="MBF2734965.1"/>
    </source>
</evidence>
<gene>
    <name evidence="6" type="primary">waaF</name>
    <name evidence="6" type="ORF">ISN26_02585</name>
</gene>
<dbReference type="GO" id="GO:0008713">
    <property type="term" value="F:ADP-heptose-lipopolysaccharide heptosyltransferase activity"/>
    <property type="evidence" value="ECO:0007669"/>
    <property type="project" value="UniProtKB-EC"/>
</dbReference>
<dbReference type="Proteomes" id="UP000604381">
    <property type="component" value="Unassembled WGS sequence"/>
</dbReference>
<evidence type="ECO:0000256" key="1">
    <source>
        <dbReference type="ARBA" id="ARBA00022676"/>
    </source>
</evidence>
<dbReference type="EMBL" id="JADHEI010000028">
    <property type="protein sequence ID" value="MBF2734965.1"/>
    <property type="molecule type" value="Genomic_DNA"/>
</dbReference>
<comment type="similarity">
    <text evidence="3">Belongs to the glycosyltransferase 9 family.</text>
</comment>
<evidence type="ECO:0000256" key="3">
    <source>
        <dbReference type="ARBA" id="ARBA00043995"/>
    </source>
</evidence>
<name>A0A930Y144_9GAMM</name>
<sequence>MGAARLVIPALPGIGDMLMAHGLIQILRQQDADAPIDLIASPNSAPVARLLPEIRDVFELRASSGEMRPVDFLATVRQARQRRYAAAYSVHINPKLTLIPWLAGVPRRLGFERARHSATLFTQALPSISPPSHFAREMATLAKPGETDFDLPSPRLEFGSKELHKLPKDLQDLAAGGRLVALCPGGVTSRHKRWPAAHYARLAAWLADQGFAVAILGNAADADEARQIAAQAKHPAIHDLAGKAKLVDALKLLSRCKALVANDTGIMHAGAALGIVTLGIFTITNPHMFGPLGPRAHHIAPARPSCHPDAISAKAVIAKLETLLPQD</sequence>
<dbReference type="AlphaFoldDB" id="A0A930Y144"/>
<dbReference type="Gene3D" id="3.40.50.2000">
    <property type="entry name" value="Glycogen Phosphorylase B"/>
    <property type="match status" value="2"/>
</dbReference>
<dbReference type="PANTHER" id="PTHR30160">
    <property type="entry name" value="TETRAACYLDISACCHARIDE 4'-KINASE-RELATED"/>
    <property type="match status" value="1"/>
</dbReference>
<evidence type="ECO:0000256" key="2">
    <source>
        <dbReference type="ARBA" id="ARBA00022679"/>
    </source>
</evidence>
<dbReference type="SUPFAM" id="SSF53756">
    <property type="entry name" value="UDP-Glycosyltransferase/glycogen phosphorylase"/>
    <property type="match status" value="1"/>
</dbReference>
<keyword evidence="2" id="KW-0808">Transferase</keyword>
<accession>A0A930Y144</accession>
<dbReference type="InterPro" id="IPR051199">
    <property type="entry name" value="LPS_LOS_Heptosyltrfase"/>
</dbReference>
<organism evidence="6 7">
    <name type="scientific">Candidatus Amphirhobacter heronislandensis</name>
    <dbReference type="NCBI Taxonomy" id="1732024"/>
    <lineage>
        <taxon>Bacteria</taxon>
        <taxon>Pseudomonadati</taxon>
        <taxon>Pseudomonadota</taxon>
        <taxon>Gammaproteobacteria</taxon>
        <taxon>Candidatus Tethybacterales</taxon>
        <taxon>Candidatus Tethybacteraceae</taxon>
        <taxon>Candidatus Amphirhobacter</taxon>
    </lineage>
</organism>
<proteinExistence type="inferred from homology"/>
<keyword evidence="7" id="KW-1185">Reference proteome</keyword>